<dbReference type="Proteomes" id="UP000507140">
    <property type="component" value="Unassembled WGS sequence"/>
</dbReference>
<dbReference type="InterPro" id="IPR006431">
    <property type="entry name" value="Phage_tape_meas_C"/>
</dbReference>
<dbReference type="Pfam" id="PF24622">
    <property type="entry name" value="TMP_4"/>
    <property type="match status" value="1"/>
</dbReference>
<dbReference type="NCBIfam" id="TIGR01541">
    <property type="entry name" value="tape_meas_lam_C"/>
    <property type="match status" value="1"/>
</dbReference>
<dbReference type="InterPro" id="IPR009628">
    <property type="entry name" value="Phage_tape_measure_N"/>
</dbReference>
<dbReference type="Pfam" id="PF06791">
    <property type="entry name" value="TMP_2"/>
    <property type="match status" value="1"/>
</dbReference>
<dbReference type="Pfam" id="PF09718">
    <property type="entry name" value="Tape_meas_lam_C"/>
    <property type="match status" value="1"/>
</dbReference>
<sequence length="1157" mass="121785">MSDVVGKATLEFGADNSGVKTAVQEVGREVNGMASVAAAAAVKASGSLQGIGSAAEGAAQKLTSSQQRARQSLERLANTLGRSRAEVAEYRAQAAGLPRDVYEPLVAKIREAEAAMGGLSAGQRAVTAAGAQAVQSEAQTAARYRDIGQAAVERAAALQRQVEQARAAAIAERELSAASSGGARGQGPGVLAGQNRGFQELTRDINEVNAALAAIERGAGSQSAIQAQTDKLVSLWSQGRITAEQYGAAVKRLDASEAALARSSAQAAAQGDRFIAGLREQAETAGMTARQLLEYRAAQLGVGDRAGPLIARLAQVNKNLDGTGISARQTAAAMRMVPAQMTDIVTQLAGGQNPFLIMIQQGGQLKDSFGGIGPMFRALLGMVSPFSLAVGGVGAALALMGTAFYKGTSESREFGNSLVLTGNYAGQTAQSLVDMSRRVGGVNSTVGRSADVLNRLVASGRVTGSSLETVAGAIVNMSETGVRSVDDLVAEFVRLGESPSQAVAKINESMHFLDAATYERIRTLEQQGQKEQAATLAQSTLADATNRAADRVRASAGTLERGWNSLGLAARKAWDSMLNIGRPTPIAELRKQAEELSKTVESLENNQGFTTNDGGAAIGGGRNRAQQALKLKRQELATITSEIQRQEKEEAAARGEALKGQATQEKIAASARLNELMKATRDRAQIRADEIKSMREDAARAGWTAEQVAEAEKRINEKYKDPKGAGGAYKDDAATRRLAALREQEASLSAQLAGEKKLTDAGRARAEFEQQIADLKGKAILTADQKSLLANEGAIRAQLAKNEGIAKELATKQAMLKLDERAAQIQQAMASAAESRQEQYDRQLGAAGLGQVARQRAEAENSIRLEYRRYQEQLTKATPQDQLGSERFMEEQAKIRQGLQSALAEQRAYYGEVDKLNSDWSIGAREAFSDYAESAANVSQQAQGLFAGAFTGMEDAMVRFVSTGKLSFKDLANSIIADLARIAARQAIVGAIGSIASTFASGASTGIGSATATDVANATARSGGGMMFLSSGGYTGDGGKYEPAGIVHKGEYVLNAAATARIGVDKLDRLNKMGYADGGLGGRPPGVWSGGGLGGGPAYQITNQVIFSDSGRETRQTGQDEEMGREMLRQMEVVAQRVVDRSYRQGGTAWNARNGRA</sequence>
<keyword evidence="1" id="KW-0175">Coiled coil</keyword>
<evidence type="ECO:0008006" key="6">
    <source>
        <dbReference type="Google" id="ProtNLM"/>
    </source>
</evidence>
<evidence type="ECO:0000313" key="5">
    <source>
        <dbReference type="Proteomes" id="UP000507140"/>
    </source>
</evidence>
<feature type="domain" description="Bacteriophage tail tape measure C-terminal" evidence="3">
    <location>
        <begin position="919"/>
        <end position="992"/>
    </location>
</feature>
<evidence type="ECO:0000313" key="4">
    <source>
        <dbReference type="EMBL" id="CAB3921791.1"/>
    </source>
</evidence>
<accession>A0ABM8LM44</accession>
<evidence type="ECO:0000259" key="2">
    <source>
        <dbReference type="Pfam" id="PF06791"/>
    </source>
</evidence>
<keyword evidence="5" id="KW-1185">Reference proteome</keyword>
<protein>
    <recommendedName>
        <fullName evidence="6">Phage tail tape measure protein</fullName>
    </recommendedName>
</protein>
<organism evidence="4 5">
    <name type="scientific">Achromobacter mucicolens</name>
    <dbReference type="NCBI Taxonomy" id="1389922"/>
    <lineage>
        <taxon>Bacteria</taxon>
        <taxon>Pseudomonadati</taxon>
        <taxon>Pseudomonadota</taxon>
        <taxon>Betaproteobacteria</taxon>
        <taxon>Burkholderiales</taxon>
        <taxon>Alcaligenaceae</taxon>
        <taxon>Achromobacter</taxon>
    </lineage>
</organism>
<feature type="coiled-coil region" evidence="1">
    <location>
        <begin position="148"/>
        <end position="218"/>
    </location>
</feature>
<proteinExistence type="inferred from homology"/>
<dbReference type="RefSeq" id="WP_180100714.1">
    <property type="nucleotide sequence ID" value="NZ_CADIKR010000010.1"/>
</dbReference>
<comment type="caution">
    <text evidence="4">The sequence shown here is derived from an EMBL/GenBank/DDBJ whole genome shotgun (WGS) entry which is preliminary data.</text>
</comment>
<feature type="domain" description="Bacteriophage tail tape measure N-terminal" evidence="2">
    <location>
        <begin position="320"/>
        <end position="522"/>
    </location>
</feature>
<evidence type="ECO:0000256" key="1">
    <source>
        <dbReference type="SAM" id="Coils"/>
    </source>
</evidence>
<name>A0ABM8LM44_9BURK</name>
<dbReference type="InterPro" id="IPR043680">
    <property type="entry name" value="GpH_LAMBDA"/>
</dbReference>
<feature type="coiled-coil region" evidence="1">
    <location>
        <begin position="586"/>
        <end position="656"/>
    </location>
</feature>
<reference evidence="4 5" key="1">
    <citation type="submission" date="2020-04" db="EMBL/GenBank/DDBJ databases">
        <authorList>
            <person name="De Canck E."/>
        </authorList>
    </citation>
    <scope>NUCLEOTIDE SEQUENCE [LARGE SCALE GENOMIC DNA]</scope>
    <source>
        <strain evidence="4 5">LMG 3415</strain>
    </source>
</reference>
<dbReference type="EMBL" id="CADIKR010000010">
    <property type="protein sequence ID" value="CAB3921791.1"/>
    <property type="molecule type" value="Genomic_DNA"/>
</dbReference>
<dbReference type="HAMAP" id="MF_04138">
    <property type="entry name" value="TMP_LAMBDA"/>
    <property type="match status" value="1"/>
</dbReference>
<gene>
    <name evidence="4" type="ORF">LMG3415_05611</name>
</gene>
<evidence type="ECO:0000259" key="3">
    <source>
        <dbReference type="Pfam" id="PF09718"/>
    </source>
</evidence>